<evidence type="ECO:0000256" key="1">
    <source>
        <dbReference type="SAM" id="Phobius"/>
    </source>
</evidence>
<reference evidence="2 3" key="1">
    <citation type="submission" date="2019-06" db="EMBL/GenBank/DDBJ databases">
        <title>The draft genome of Rhizobium smilacinae PTYR-5.</title>
        <authorList>
            <person name="Liu L."/>
            <person name="Li L."/>
            <person name="Zhang X."/>
        </authorList>
    </citation>
    <scope>NUCLEOTIDE SEQUENCE [LARGE SCALE GENOMIC DNA]</scope>
    <source>
        <strain evidence="2 3">PTYR-5</strain>
    </source>
</reference>
<keyword evidence="1" id="KW-1133">Transmembrane helix</keyword>
<dbReference type="Proteomes" id="UP000311605">
    <property type="component" value="Unassembled WGS sequence"/>
</dbReference>
<dbReference type="RefSeq" id="WP_139671727.1">
    <property type="nucleotide sequence ID" value="NZ_VDMN01000001.1"/>
</dbReference>
<keyword evidence="3" id="KW-1185">Reference proteome</keyword>
<dbReference type="OrthoDB" id="8450857at2"/>
<keyword evidence="1" id="KW-0472">Membrane</keyword>
<sequence length="74" mass="8236">MSIDLSEKIYTQPNLRRGRHGDVPYLRLVYSFNDDLVGNDDGEPERAGSFVIAILAVASASMFTAVWLLIHSLL</sequence>
<accession>A0A5C4XN36</accession>
<proteinExistence type="predicted"/>
<organism evidence="2 3">
    <name type="scientific">Aliirhizobium smilacinae</name>
    <dbReference type="NCBI Taxonomy" id="1395944"/>
    <lineage>
        <taxon>Bacteria</taxon>
        <taxon>Pseudomonadati</taxon>
        <taxon>Pseudomonadota</taxon>
        <taxon>Alphaproteobacteria</taxon>
        <taxon>Hyphomicrobiales</taxon>
        <taxon>Rhizobiaceae</taxon>
        <taxon>Aliirhizobium</taxon>
    </lineage>
</organism>
<evidence type="ECO:0000313" key="3">
    <source>
        <dbReference type="Proteomes" id="UP000311605"/>
    </source>
</evidence>
<comment type="caution">
    <text evidence="2">The sequence shown here is derived from an EMBL/GenBank/DDBJ whole genome shotgun (WGS) entry which is preliminary data.</text>
</comment>
<name>A0A5C4XN36_9HYPH</name>
<gene>
    <name evidence="2" type="ORF">FHP24_01180</name>
</gene>
<protein>
    <submittedName>
        <fullName evidence="2">Uncharacterized protein</fullName>
    </submittedName>
</protein>
<feature type="transmembrane region" description="Helical" evidence="1">
    <location>
        <begin position="50"/>
        <end position="70"/>
    </location>
</feature>
<evidence type="ECO:0000313" key="2">
    <source>
        <dbReference type="EMBL" id="TNM64946.1"/>
    </source>
</evidence>
<dbReference type="EMBL" id="VDMN01000001">
    <property type="protein sequence ID" value="TNM64946.1"/>
    <property type="molecule type" value="Genomic_DNA"/>
</dbReference>
<keyword evidence="1" id="KW-0812">Transmembrane</keyword>
<dbReference type="AlphaFoldDB" id="A0A5C4XN36"/>